<dbReference type="InterPro" id="IPR036291">
    <property type="entry name" value="NAD(P)-bd_dom_sf"/>
</dbReference>
<dbReference type="InterPro" id="IPR002347">
    <property type="entry name" value="SDR_fam"/>
</dbReference>
<keyword evidence="2" id="KW-0521">NADP</keyword>
<dbReference type="AlphaFoldDB" id="A0A1N6D1H2"/>
<evidence type="ECO:0000256" key="3">
    <source>
        <dbReference type="ARBA" id="ARBA00023002"/>
    </source>
</evidence>
<dbReference type="SMART" id="SM00822">
    <property type="entry name" value="PKS_KR"/>
    <property type="match status" value="1"/>
</dbReference>
<dbReference type="PANTHER" id="PTHR43391">
    <property type="entry name" value="RETINOL DEHYDROGENASE-RELATED"/>
    <property type="match status" value="1"/>
</dbReference>
<keyword evidence="6" id="KW-1185">Reference proteome</keyword>
<reference evidence="6" key="1">
    <citation type="submission" date="2016-11" db="EMBL/GenBank/DDBJ databases">
        <authorList>
            <person name="Varghese N."/>
            <person name="Submissions S."/>
        </authorList>
    </citation>
    <scope>NUCLEOTIDE SEQUENCE [LARGE SCALE GENOMIC DNA]</scope>
    <source>
        <strain evidence="6">DSM 22363</strain>
    </source>
</reference>
<dbReference type="RefSeq" id="WP_074204329.1">
    <property type="nucleotide sequence ID" value="NZ_FSQW01000001.1"/>
</dbReference>
<dbReference type="PRINTS" id="PR00081">
    <property type="entry name" value="GDHRDH"/>
</dbReference>
<protein>
    <submittedName>
        <fullName evidence="5">Short chain dehydrogenase</fullName>
    </submittedName>
</protein>
<name>A0A1N6D1H2_9SPHN</name>
<proteinExistence type="inferred from homology"/>
<evidence type="ECO:0000313" key="5">
    <source>
        <dbReference type="EMBL" id="SIN64589.1"/>
    </source>
</evidence>
<keyword evidence="3" id="KW-0560">Oxidoreductase</keyword>
<gene>
    <name evidence="5" type="ORF">SAMN02745824_1412</name>
</gene>
<evidence type="ECO:0000256" key="1">
    <source>
        <dbReference type="ARBA" id="ARBA00006484"/>
    </source>
</evidence>
<accession>A0A1N6D1H2</accession>
<organism evidence="5 6">
    <name type="scientific">Parasphingorhabdus marina DSM 22363</name>
    <dbReference type="NCBI Taxonomy" id="1123272"/>
    <lineage>
        <taxon>Bacteria</taxon>
        <taxon>Pseudomonadati</taxon>
        <taxon>Pseudomonadota</taxon>
        <taxon>Alphaproteobacteria</taxon>
        <taxon>Sphingomonadales</taxon>
        <taxon>Sphingomonadaceae</taxon>
        <taxon>Parasphingorhabdus</taxon>
    </lineage>
</organism>
<feature type="domain" description="Ketoreductase" evidence="4">
    <location>
        <begin position="6"/>
        <end position="192"/>
    </location>
</feature>
<dbReference type="PANTHER" id="PTHR43391:SF14">
    <property type="entry name" value="DEHYDROGENASE_REDUCTASE SDR FAMILY PROTEIN 7-LIKE"/>
    <property type="match status" value="1"/>
</dbReference>
<dbReference type="CDD" id="cd05233">
    <property type="entry name" value="SDR_c"/>
    <property type="match status" value="1"/>
</dbReference>
<dbReference type="STRING" id="1123272.SAMN02745824_1412"/>
<evidence type="ECO:0000313" key="6">
    <source>
        <dbReference type="Proteomes" id="UP000185192"/>
    </source>
</evidence>
<evidence type="ECO:0000259" key="4">
    <source>
        <dbReference type="SMART" id="SM00822"/>
    </source>
</evidence>
<dbReference type="InterPro" id="IPR057326">
    <property type="entry name" value="KR_dom"/>
</dbReference>
<dbReference type="EMBL" id="FSQW01000001">
    <property type="protein sequence ID" value="SIN64589.1"/>
    <property type="molecule type" value="Genomic_DNA"/>
</dbReference>
<comment type="similarity">
    <text evidence="1">Belongs to the short-chain dehydrogenases/reductases (SDR) family.</text>
</comment>
<dbReference type="Pfam" id="PF00106">
    <property type="entry name" value="adh_short"/>
    <property type="match status" value="1"/>
</dbReference>
<sequence length="277" mass="30245">MEFDGKAMVITGGATGIGFALARALGNEGAAVIIAEPREHRLQEAVEKLSGEGIRADHFVCDVTDLAQVEALADFAWDQGRPVGGIVNNAGVAHPRSRMHKEAMDDVRSLFDVNFFGVWHGCSVFARRLAEQGTPAGIYNTGSENSLFVAAPGSAAYVASKHAVLGLTDALRDEVPEYIKIGIICPGFVQSELVSKELMPMAMPADKFASIIVRQMKDDRFFLVSHSYNIERVDHRHAEITSAYEGYAPRYDGDEEYDIRTLIEKLRAAQSAKAELD</sequence>
<dbReference type="OrthoDB" id="7191281at2"/>
<dbReference type="Gene3D" id="3.40.50.720">
    <property type="entry name" value="NAD(P)-binding Rossmann-like Domain"/>
    <property type="match status" value="1"/>
</dbReference>
<evidence type="ECO:0000256" key="2">
    <source>
        <dbReference type="ARBA" id="ARBA00022857"/>
    </source>
</evidence>
<dbReference type="Proteomes" id="UP000185192">
    <property type="component" value="Unassembled WGS sequence"/>
</dbReference>
<dbReference type="SUPFAM" id="SSF51735">
    <property type="entry name" value="NAD(P)-binding Rossmann-fold domains"/>
    <property type="match status" value="1"/>
</dbReference>
<dbReference type="GO" id="GO:0016491">
    <property type="term" value="F:oxidoreductase activity"/>
    <property type="evidence" value="ECO:0007669"/>
    <property type="project" value="UniProtKB-KW"/>
</dbReference>